<dbReference type="EMBL" id="CM029038">
    <property type="protein sequence ID" value="KAG2651294.1"/>
    <property type="molecule type" value="Genomic_DNA"/>
</dbReference>
<sequence length="150" mass="16698">MGVNPMRLPFSSARKGARTLSSSPSAAAWPREGGEPEEPRERGVARVRDSCWGCWWLGPSRKERRRPRSICNLQGARISPAPEFVDARRDGIIRSVPGAERRYAAGRAHVAAWGGYVVALSLNCALAANARVARWWRLRLWSAPTRVRLP</sequence>
<feature type="compositionally biased region" description="Basic and acidic residues" evidence="1">
    <location>
        <begin position="32"/>
        <end position="45"/>
    </location>
</feature>
<evidence type="ECO:0000313" key="3">
    <source>
        <dbReference type="Proteomes" id="UP000823388"/>
    </source>
</evidence>
<keyword evidence="3" id="KW-1185">Reference proteome</keyword>
<evidence type="ECO:0000313" key="2">
    <source>
        <dbReference type="EMBL" id="KAG2651294.1"/>
    </source>
</evidence>
<reference evidence="2" key="1">
    <citation type="submission" date="2020-05" db="EMBL/GenBank/DDBJ databases">
        <title>WGS assembly of Panicum virgatum.</title>
        <authorList>
            <person name="Lovell J.T."/>
            <person name="Jenkins J."/>
            <person name="Shu S."/>
            <person name="Juenger T.E."/>
            <person name="Schmutz J."/>
        </authorList>
    </citation>
    <scope>NUCLEOTIDE SEQUENCE</scope>
    <source>
        <strain evidence="2">AP13</strain>
    </source>
</reference>
<proteinExistence type="predicted"/>
<protein>
    <submittedName>
        <fullName evidence="2">Uncharacterized protein</fullName>
    </submittedName>
</protein>
<dbReference type="Proteomes" id="UP000823388">
    <property type="component" value="Chromosome 1N"/>
</dbReference>
<organism evidence="2 3">
    <name type="scientific">Panicum virgatum</name>
    <name type="common">Blackwell switchgrass</name>
    <dbReference type="NCBI Taxonomy" id="38727"/>
    <lineage>
        <taxon>Eukaryota</taxon>
        <taxon>Viridiplantae</taxon>
        <taxon>Streptophyta</taxon>
        <taxon>Embryophyta</taxon>
        <taxon>Tracheophyta</taxon>
        <taxon>Spermatophyta</taxon>
        <taxon>Magnoliopsida</taxon>
        <taxon>Liliopsida</taxon>
        <taxon>Poales</taxon>
        <taxon>Poaceae</taxon>
        <taxon>PACMAD clade</taxon>
        <taxon>Panicoideae</taxon>
        <taxon>Panicodae</taxon>
        <taxon>Paniceae</taxon>
        <taxon>Panicinae</taxon>
        <taxon>Panicum</taxon>
        <taxon>Panicum sect. Hiantes</taxon>
    </lineage>
</organism>
<comment type="caution">
    <text evidence="2">The sequence shown here is derived from an EMBL/GenBank/DDBJ whole genome shotgun (WGS) entry which is preliminary data.</text>
</comment>
<feature type="region of interest" description="Disordered" evidence="1">
    <location>
        <begin position="1"/>
        <end position="45"/>
    </location>
</feature>
<dbReference type="AlphaFoldDB" id="A0A8T0X1U6"/>
<accession>A0A8T0X1U6</accession>
<evidence type="ECO:0000256" key="1">
    <source>
        <dbReference type="SAM" id="MobiDB-lite"/>
    </source>
</evidence>
<gene>
    <name evidence="2" type="ORF">PVAP13_1NG278000</name>
</gene>
<name>A0A8T0X1U6_PANVG</name>